<keyword evidence="1" id="KW-1133">Transmembrane helix</keyword>
<keyword evidence="1" id="KW-0812">Transmembrane</keyword>
<accession>A0A917YAP8</accession>
<dbReference type="AlphaFoldDB" id="A0A917YAP8"/>
<evidence type="ECO:0000256" key="1">
    <source>
        <dbReference type="SAM" id="Phobius"/>
    </source>
</evidence>
<dbReference type="Gene3D" id="2.160.20.80">
    <property type="entry name" value="E3 ubiquitin-protein ligase SopA"/>
    <property type="match status" value="1"/>
</dbReference>
<keyword evidence="3" id="KW-1185">Reference proteome</keyword>
<feature type="transmembrane region" description="Helical" evidence="1">
    <location>
        <begin position="12"/>
        <end position="30"/>
    </location>
</feature>
<dbReference type="EMBL" id="BMMM01000014">
    <property type="protein sequence ID" value="GGN81442.1"/>
    <property type="molecule type" value="Genomic_DNA"/>
</dbReference>
<feature type="transmembrane region" description="Helical" evidence="1">
    <location>
        <begin position="36"/>
        <end position="57"/>
    </location>
</feature>
<name>A0A917YAP8_9ACTN</name>
<dbReference type="InterPro" id="IPR001646">
    <property type="entry name" value="5peptide_repeat"/>
</dbReference>
<evidence type="ECO:0000313" key="3">
    <source>
        <dbReference type="Proteomes" id="UP000600365"/>
    </source>
</evidence>
<proteinExistence type="predicted"/>
<comment type="caution">
    <text evidence="2">The sequence shown here is derived from an EMBL/GenBank/DDBJ whole genome shotgun (WGS) entry which is preliminary data.</text>
</comment>
<dbReference type="Pfam" id="PF13576">
    <property type="entry name" value="Pentapeptide_3"/>
    <property type="match status" value="2"/>
</dbReference>
<evidence type="ECO:0000313" key="2">
    <source>
        <dbReference type="EMBL" id="GGN81442.1"/>
    </source>
</evidence>
<keyword evidence="1" id="KW-0472">Membrane</keyword>
<evidence type="ECO:0008006" key="4">
    <source>
        <dbReference type="Google" id="ProtNLM"/>
    </source>
</evidence>
<sequence>MGPPRWRRNTAHLLTAVSASLLVVVVVSWNRLVGPAVRIQIVPLVLVIAAAACATAAGELYRRTRPRQHRRSASPIRWWWAALAFAAVAAAVWITTALLMPQTDNLRPDRERTRQRIDVVRTALAAGAGVGASVTVLLALRRQHHHETATAQTEHDAAERRITELYTKAVEQLGSPQAPVRLGGLYALERLGQTAPDHRQTIVDVICAYLRMPYTPPADPTPRHGLWPAALSRAQLAARALIRGKANDQRHQELQVRMTAQHILAAHLRDTRPPDERENTQVDDRFWEGLRIDVAHATLTHLDFSYCHVAEANFSHATFIGKVLFEAASFTGDASFLGATFAGDASFLGAEFADDAWFVGATFAGHCAFADTTFTGPALFDDARFTGDAWFAGATFTFNAVFNDARFTGNTSFDDATFTDPPWFGGAAFTGNLGFEGAQVTRLVTPEGDQIIQAWPPGWVVRPAPGGGGILQKTDTEGYATT</sequence>
<gene>
    <name evidence="2" type="ORF">GCM10011579_068020</name>
</gene>
<feature type="transmembrane region" description="Helical" evidence="1">
    <location>
        <begin position="78"/>
        <end position="99"/>
    </location>
</feature>
<reference evidence="2 3" key="1">
    <citation type="journal article" date="2014" name="Int. J. Syst. Evol. Microbiol.">
        <title>Complete genome sequence of Corynebacterium casei LMG S-19264T (=DSM 44701T), isolated from a smear-ripened cheese.</title>
        <authorList>
            <consortium name="US DOE Joint Genome Institute (JGI-PGF)"/>
            <person name="Walter F."/>
            <person name="Albersmeier A."/>
            <person name="Kalinowski J."/>
            <person name="Ruckert C."/>
        </authorList>
    </citation>
    <scope>NUCLEOTIDE SEQUENCE [LARGE SCALE GENOMIC DNA]</scope>
    <source>
        <strain evidence="2 3">CGMCC 4.7111</strain>
    </source>
</reference>
<organism evidence="2 3">
    <name type="scientific">Streptomyces albiflavescens</name>
    <dbReference type="NCBI Taxonomy" id="1623582"/>
    <lineage>
        <taxon>Bacteria</taxon>
        <taxon>Bacillati</taxon>
        <taxon>Actinomycetota</taxon>
        <taxon>Actinomycetes</taxon>
        <taxon>Kitasatosporales</taxon>
        <taxon>Streptomycetaceae</taxon>
        <taxon>Streptomyces</taxon>
    </lineage>
</organism>
<dbReference type="SUPFAM" id="SSF141571">
    <property type="entry name" value="Pentapeptide repeat-like"/>
    <property type="match status" value="1"/>
</dbReference>
<dbReference type="Proteomes" id="UP000600365">
    <property type="component" value="Unassembled WGS sequence"/>
</dbReference>
<protein>
    <recommendedName>
        <fullName evidence="4">Pentapeptide repeat-containing protein</fullName>
    </recommendedName>
</protein>